<organism evidence="5 6">
    <name type="scientific">Acetoanaerobium noterae</name>
    <dbReference type="NCBI Taxonomy" id="745369"/>
    <lineage>
        <taxon>Bacteria</taxon>
        <taxon>Bacillati</taxon>
        <taxon>Bacillota</taxon>
        <taxon>Clostridia</taxon>
        <taxon>Peptostreptococcales</taxon>
        <taxon>Filifactoraceae</taxon>
        <taxon>Acetoanaerobium</taxon>
    </lineage>
</organism>
<evidence type="ECO:0000313" key="6">
    <source>
        <dbReference type="Proteomes" id="UP000243406"/>
    </source>
</evidence>
<evidence type="ECO:0000256" key="2">
    <source>
        <dbReference type="ARBA" id="ARBA00022845"/>
    </source>
</evidence>
<dbReference type="OrthoDB" id="9794975at2"/>
<dbReference type="GO" id="GO:0045900">
    <property type="term" value="P:negative regulation of translational elongation"/>
    <property type="evidence" value="ECO:0007669"/>
    <property type="project" value="TreeGrafter"/>
</dbReference>
<dbReference type="HAMAP" id="MF_00839">
    <property type="entry name" value="HPF"/>
    <property type="match status" value="1"/>
</dbReference>
<dbReference type="GO" id="GO:0022627">
    <property type="term" value="C:cytosolic small ribosomal subunit"/>
    <property type="evidence" value="ECO:0007669"/>
    <property type="project" value="TreeGrafter"/>
</dbReference>
<comment type="function">
    <text evidence="3">Required for dimerization of active 70S ribosomes into 100S ribosomes in stationary phase; 100S ribosomes are translationally inactive and sometimes present during exponential growth.</text>
</comment>
<dbReference type="Gene3D" id="3.30.505.50">
    <property type="entry name" value="Sigma 54 modulation/S30EA ribosomal protein, C-terminal domain"/>
    <property type="match status" value="1"/>
</dbReference>
<evidence type="ECO:0000256" key="3">
    <source>
        <dbReference type="HAMAP-Rule" id="MF_00839"/>
    </source>
</evidence>
<dbReference type="PANTHER" id="PTHR33231:SF1">
    <property type="entry name" value="30S RIBOSOMAL PROTEIN"/>
    <property type="match status" value="1"/>
</dbReference>
<dbReference type="InterPro" id="IPR034694">
    <property type="entry name" value="HPF_long/plastid"/>
</dbReference>
<accession>A0A1T5D7E9</accession>
<evidence type="ECO:0000313" key="5">
    <source>
        <dbReference type="EMBL" id="SKB67430.1"/>
    </source>
</evidence>
<dbReference type="InterPro" id="IPR036567">
    <property type="entry name" value="RHF-like"/>
</dbReference>
<proteinExistence type="inferred from homology"/>
<comment type="similarity">
    <text evidence="3">Belongs to the HPF/YfiA ribosome-associated protein family. Long HPF subfamily.</text>
</comment>
<dbReference type="CDD" id="cd00552">
    <property type="entry name" value="RaiA"/>
    <property type="match status" value="1"/>
</dbReference>
<keyword evidence="1 3" id="KW-0963">Cytoplasm</keyword>
<dbReference type="AlphaFoldDB" id="A0A1T5D7E9"/>
<dbReference type="GO" id="GO:0043024">
    <property type="term" value="F:ribosomal small subunit binding"/>
    <property type="evidence" value="ECO:0007669"/>
    <property type="project" value="TreeGrafter"/>
</dbReference>
<gene>
    <name evidence="3" type="primary">hpf</name>
    <name evidence="5" type="ORF">SAMN02745120_2607</name>
</gene>
<dbReference type="Proteomes" id="UP000243406">
    <property type="component" value="Unassembled WGS sequence"/>
</dbReference>
<dbReference type="Pfam" id="PF16321">
    <property type="entry name" value="Ribosom_S30AE_C"/>
    <property type="match status" value="1"/>
</dbReference>
<protein>
    <recommendedName>
        <fullName evidence="3">Ribosome hibernation promoting factor</fullName>
        <shortName evidence="3">HPF</shortName>
    </recommendedName>
</protein>
<dbReference type="FunFam" id="3.30.505.50:FF:000001">
    <property type="entry name" value="Ribosome hibernation promoting factor"/>
    <property type="match status" value="1"/>
</dbReference>
<keyword evidence="6" id="KW-1185">Reference proteome</keyword>
<dbReference type="Gene3D" id="3.30.160.100">
    <property type="entry name" value="Ribosome hibernation promotion factor-like"/>
    <property type="match status" value="1"/>
</dbReference>
<comment type="subcellular location">
    <subcellularLocation>
        <location evidence="3">Cytoplasm</location>
    </subcellularLocation>
</comment>
<sequence>MRVILSGKQIDVTEAMRNSIDTKLSRLDKYFNEEVTAKVTASVFRNLHKIEVTLPVGKTVMRAEAVDTDLYNATDIVVDKLGRQIRKHKTKLMDRGNDTIRFENIEAYIPREEEKEEELHGKIVKRKRFGFRPMSEEEAILQMELLGHNFFVFTSAETDAITVIYKRKDGNYGILEPE</sequence>
<dbReference type="InterPro" id="IPR050574">
    <property type="entry name" value="HPF/YfiA_ribosome-assoc"/>
</dbReference>
<dbReference type="RefSeq" id="WP_013362521.1">
    <property type="nucleotide sequence ID" value="NZ_FUYN01000007.1"/>
</dbReference>
<dbReference type="Pfam" id="PF02482">
    <property type="entry name" value="Ribosomal_S30AE"/>
    <property type="match status" value="1"/>
</dbReference>
<reference evidence="6" key="1">
    <citation type="submission" date="2017-02" db="EMBL/GenBank/DDBJ databases">
        <authorList>
            <person name="Varghese N."/>
            <person name="Submissions S."/>
        </authorList>
    </citation>
    <scope>NUCLEOTIDE SEQUENCE [LARGE SCALE GENOMIC DNA]</scope>
    <source>
        <strain evidence="6">ATCC 35199</strain>
    </source>
</reference>
<dbReference type="EMBL" id="FUYN01000007">
    <property type="protein sequence ID" value="SKB67430.1"/>
    <property type="molecule type" value="Genomic_DNA"/>
</dbReference>
<name>A0A1T5D7E9_9FIRM</name>
<comment type="subunit">
    <text evidence="3">Interacts with 100S ribosomes.</text>
</comment>
<keyword evidence="2 3" id="KW-0810">Translation regulation</keyword>
<dbReference type="NCBIfam" id="TIGR00741">
    <property type="entry name" value="yfiA"/>
    <property type="match status" value="1"/>
</dbReference>
<dbReference type="PANTHER" id="PTHR33231">
    <property type="entry name" value="30S RIBOSOMAL PROTEIN"/>
    <property type="match status" value="1"/>
</dbReference>
<dbReference type="SUPFAM" id="SSF69754">
    <property type="entry name" value="Ribosome binding protein Y (YfiA homologue)"/>
    <property type="match status" value="1"/>
</dbReference>
<dbReference type="InterPro" id="IPR003489">
    <property type="entry name" value="RHF/RaiA"/>
</dbReference>
<evidence type="ECO:0000259" key="4">
    <source>
        <dbReference type="Pfam" id="PF16321"/>
    </source>
</evidence>
<feature type="domain" description="Sigma 54 modulation/S30EA ribosomal protein C-terminal" evidence="4">
    <location>
        <begin position="121"/>
        <end position="174"/>
    </location>
</feature>
<evidence type="ECO:0000256" key="1">
    <source>
        <dbReference type="ARBA" id="ARBA00022490"/>
    </source>
</evidence>
<dbReference type="InterPro" id="IPR032528">
    <property type="entry name" value="Ribosom_S30AE_C"/>
</dbReference>
<dbReference type="InterPro" id="IPR038416">
    <property type="entry name" value="Ribosom_S30AE_C_sf"/>
</dbReference>